<name>A0A9D4QLM6_DREPO</name>
<dbReference type="EMBL" id="JAIWYP010000004">
    <property type="protein sequence ID" value="KAH3834722.1"/>
    <property type="molecule type" value="Genomic_DNA"/>
</dbReference>
<protein>
    <submittedName>
        <fullName evidence="2">Uncharacterized protein</fullName>
    </submittedName>
</protein>
<comment type="caution">
    <text evidence="2">The sequence shown here is derived from an EMBL/GenBank/DDBJ whole genome shotgun (WGS) entry which is preliminary data.</text>
</comment>
<sequence>MISNFVCIPFTSLRISRRIRPKSRFWQSSCSTPSVTVSPVSVSEIALGSRKCYMSVIDIWLVDRPDEQARDGRVNDAGTSASCPNDEDAGASLRPRIVPLLRPALGGPGFDSTHCANSK</sequence>
<accession>A0A9D4QLM6</accession>
<reference evidence="2" key="1">
    <citation type="journal article" date="2019" name="bioRxiv">
        <title>The Genome of the Zebra Mussel, Dreissena polymorpha: A Resource for Invasive Species Research.</title>
        <authorList>
            <person name="McCartney M.A."/>
            <person name="Auch B."/>
            <person name="Kono T."/>
            <person name="Mallez S."/>
            <person name="Zhang Y."/>
            <person name="Obille A."/>
            <person name="Becker A."/>
            <person name="Abrahante J.E."/>
            <person name="Garbe J."/>
            <person name="Badalamenti J.P."/>
            <person name="Herman A."/>
            <person name="Mangelson H."/>
            <person name="Liachko I."/>
            <person name="Sullivan S."/>
            <person name="Sone E.D."/>
            <person name="Koren S."/>
            <person name="Silverstein K.A.T."/>
            <person name="Beckman K.B."/>
            <person name="Gohl D.M."/>
        </authorList>
    </citation>
    <scope>NUCLEOTIDE SEQUENCE</scope>
    <source>
        <strain evidence="2">Duluth1</strain>
        <tissue evidence="2">Whole animal</tissue>
    </source>
</reference>
<organism evidence="2 3">
    <name type="scientific">Dreissena polymorpha</name>
    <name type="common">Zebra mussel</name>
    <name type="synonym">Mytilus polymorpha</name>
    <dbReference type="NCBI Taxonomy" id="45954"/>
    <lineage>
        <taxon>Eukaryota</taxon>
        <taxon>Metazoa</taxon>
        <taxon>Spiralia</taxon>
        <taxon>Lophotrochozoa</taxon>
        <taxon>Mollusca</taxon>
        <taxon>Bivalvia</taxon>
        <taxon>Autobranchia</taxon>
        <taxon>Heteroconchia</taxon>
        <taxon>Euheterodonta</taxon>
        <taxon>Imparidentia</taxon>
        <taxon>Neoheterodontei</taxon>
        <taxon>Myida</taxon>
        <taxon>Dreissenoidea</taxon>
        <taxon>Dreissenidae</taxon>
        <taxon>Dreissena</taxon>
    </lineage>
</organism>
<dbReference type="AlphaFoldDB" id="A0A9D4QLM6"/>
<reference evidence="2" key="2">
    <citation type="submission" date="2020-11" db="EMBL/GenBank/DDBJ databases">
        <authorList>
            <person name="McCartney M.A."/>
            <person name="Auch B."/>
            <person name="Kono T."/>
            <person name="Mallez S."/>
            <person name="Becker A."/>
            <person name="Gohl D.M."/>
            <person name="Silverstein K.A.T."/>
            <person name="Koren S."/>
            <person name="Bechman K.B."/>
            <person name="Herman A."/>
            <person name="Abrahante J.E."/>
            <person name="Garbe J."/>
        </authorList>
    </citation>
    <scope>NUCLEOTIDE SEQUENCE</scope>
    <source>
        <strain evidence="2">Duluth1</strain>
        <tissue evidence="2">Whole animal</tissue>
    </source>
</reference>
<keyword evidence="3" id="KW-1185">Reference proteome</keyword>
<gene>
    <name evidence="2" type="ORF">DPMN_108058</name>
</gene>
<evidence type="ECO:0000313" key="3">
    <source>
        <dbReference type="Proteomes" id="UP000828390"/>
    </source>
</evidence>
<dbReference type="Proteomes" id="UP000828390">
    <property type="component" value="Unassembled WGS sequence"/>
</dbReference>
<evidence type="ECO:0000313" key="2">
    <source>
        <dbReference type="EMBL" id="KAH3834722.1"/>
    </source>
</evidence>
<evidence type="ECO:0000256" key="1">
    <source>
        <dbReference type="SAM" id="MobiDB-lite"/>
    </source>
</evidence>
<feature type="region of interest" description="Disordered" evidence="1">
    <location>
        <begin position="68"/>
        <end position="91"/>
    </location>
</feature>
<proteinExistence type="predicted"/>